<evidence type="ECO:0008006" key="4">
    <source>
        <dbReference type="Google" id="ProtNLM"/>
    </source>
</evidence>
<proteinExistence type="predicted"/>
<gene>
    <name evidence="2" type="ORF">ACFPFO_21770</name>
</gene>
<feature type="compositionally biased region" description="Acidic residues" evidence="1">
    <location>
        <begin position="38"/>
        <end position="62"/>
    </location>
</feature>
<feature type="region of interest" description="Disordered" evidence="1">
    <location>
        <begin position="32"/>
        <end position="203"/>
    </location>
</feature>
<feature type="compositionally biased region" description="Acidic residues" evidence="1">
    <location>
        <begin position="157"/>
        <end position="185"/>
    </location>
</feature>
<feature type="compositionally biased region" description="Acidic residues" evidence="1">
    <location>
        <begin position="69"/>
        <end position="127"/>
    </location>
</feature>
<evidence type="ECO:0000256" key="1">
    <source>
        <dbReference type="SAM" id="MobiDB-lite"/>
    </source>
</evidence>
<sequence>MERGNSSDLAGVVTRRDFLLGAGSIAVLGGIAGCLGLGDDDQQTEELGNETDDNNSGDESAEDGTSGDPDGEGNDDDETESPDDVAENESEAEVAAEEADDDENGEGESEDDDTTEDLDREENDDGEGNTTDPDSEHETNDADRENGTADESHDNETTEDPQDQDDSGDEADENGSDDGTDEDDPKSDQAEKDSGEEESDEDVRFEQYRIKESPYQVDHPANWVVDEGDDYVKIHNDDETAWLWIEIREVRTDLDREVRHFRKDFEPDPSVEIHADDPVTLSSGEEGHRFIIEMTERERNIFAHELIAQATGYQYRTAVVVSRSVYTEEYAQLAEEILATVALR</sequence>
<evidence type="ECO:0000313" key="3">
    <source>
        <dbReference type="Proteomes" id="UP001595925"/>
    </source>
</evidence>
<protein>
    <recommendedName>
        <fullName evidence="4">Tat (Twin-arginine translocation) pathway signal sequence</fullName>
    </recommendedName>
</protein>
<name>A0ABD5QKP3_9EURY</name>
<dbReference type="Proteomes" id="UP001595925">
    <property type="component" value="Unassembled WGS sequence"/>
</dbReference>
<feature type="compositionally biased region" description="Basic and acidic residues" evidence="1">
    <location>
        <begin position="134"/>
        <end position="156"/>
    </location>
</feature>
<organism evidence="2 3">
    <name type="scientific">Saliphagus infecundisoli</name>
    <dbReference type="NCBI Taxonomy" id="1849069"/>
    <lineage>
        <taxon>Archaea</taxon>
        <taxon>Methanobacteriati</taxon>
        <taxon>Methanobacteriota</taxon>
        <taxon>Stenosarchaea group</taxon>
        <taxon>Halobacteria</taxon>
        <taxon>Halobacteriales</taxon>
        <taxon>Natrialbaceae</taxon>
        <taxon>Saliphagus</taxon>
    </lineage>
</organism>
<evidence type="ECO:0000313" key="2">
    <source>
        <dbReference type="EMBL" id="MFC4990328.1"/>
    </source>
</evidence>
<comment type="caution">
    <text evidence="2">The sequence shown here is derived from an EMBL/GenBank/DDBJ whole genome shotgun (WGS) entry which is preliminary data.</text>
</comment>
<reference evidence="2 3" key="1">
    <citation type="journal article" date="2019" name="Int. J. Syst. Evol. Microbiol.">
        <title>The Global Catalogue of Microorganisms (GCM) 10K type strain sequencing project: providing services to taxonomists for standard genome sequencing and annotation.</title>
        <authorList>
            <consortium name="The Broad Institute Genomics Platform"/>
            <consortium name="The Broad Institute Genome Sequencing Center for Infectious Disease"/>
            <person name="Wu L."/>
            <person name="Ma J."/>
        </authorList>
    </citation>
    <scope>NUCLEOTIDE SEQUENCE [LARGE SCALE GENOMIC DNA]</scope>
    <source>
        <strain evidence="2 3">CGMCC 1.15824</strain>
    </source>
</reference>
<dbReference type="AlphaFoldDB" id="A0ABD5QKP3"/>
<dbReference type="EMBL" id="JBHSJG010000071">
    <property type="protein sequence ID" value="MFC4990328.1"/>
    <property type="molecule type" value="Genomic_DNA"/>
</dbReference>
<dbReference type="RefSeq" id="WP_224830081.1">
    <property type="nucleotide sequence ID" value="NZ_JAIVEF010000037.1"/>
</dbReference>
<keyword evidence="3" id="KW-1185">Reference proteome</keyword>
<accession>A0ABD5QKP3</accession>
<dbReference type="PROSITE" id="PS51257">
    <property type="entry name" value="PROKAR_LIPOPROTEIN"/>
    <property type="match status" value="1"/>
</dbReference>